<gene>
    <name evidence="2" type="ordered locus">Aboo_1157</name>
</gene>
<dbReference type="OrthoDB" id="56502at2157"/>
<dbReference type="KEGG" id="abi:Aboo_1157"/>
<keyword evidence="3" id="KW-1185">Reference proteome</keyword>
<dbReference type="Proteomes" id="UP000001400">
    <property type="component" value="Chromosome"/>
</dbReference>
<dbReference type="HOGENOM" id="CLU_090237_0_0_2"/>
<dbReference type="PIRSF" id="PIRSF004955">
    <property type="entry name" value="HTH_arch"/>
    <property type="match status" value="1"/>
</dbReference>
<protein>
    <submittedName>
        <fullName evidence="2">Helix-turn-helix, type 11 domain-containing protein</fullName>
    </submittedName>
</protein>
<dbReference type="PANTHER" id="PTHR43704">
    <property type="entry name" value="BSR5907 PROTEIN"/>
    <property type="match status" value="1"/>
</dbReference>
<organism evidence="2 3">
    <name type="scientific">Aciduliprofundum boonei (strain DSM 19572 / T469)</name>
    <dbReference type="NCBI Taxonomy" id="439481"/>
    <lineage>
        <taxon>Archaea</taxon>
        <taxon>Methanobacteriati</taxon>
        <taxon>Thermoplasmatota</taxon>
        <taxon>DHVE2 group</taxon>
        <taxon>Candidatus Aciduliprofundum</taxon>
    </lineage>
</organism>
<name>D3TA37_ACIB4</name>
<dbReference type="InterPro" id="IPR012015">
    <property type="entry name" value="UCP_HTH_arc"/>
</dbReference>
<evidence type="ECO:0000313" key="2">
    <source>
        <dbReference type="EMBL" id="ADD08966.1"/>
    </source>
</evidence>
<dbReference type="Pfam" id="PF25211">
    <property type="entry name" value="DUF7839"/>
    <property type="match status" value="1"/>
</dbReference>
<dbReference type="InterPro" id="IPR057161">
    <property type="entry name" value="DUF7839"/>
</dbReference>
<feature type="domain" description="DUF7839" evidence="1">
    <location>
        <begin position="155"/>
        <end position="254"/>
    </location>
</feature>
<evidence type="ECO:0000259" key="1">
    <source>
        <dbReference type="Pfam" id="PF25211"/>
    </source>
</evidence>
<dbReference type="InterPro" id="IPR036390">
    <property type="entry name" value="WH_DNA-bd_sf"/>
</dbReference>
<dbReference type="EMBL" id="CP001941">
    <property type="protein sequence ID" value="ADD08966.1"/>
    <property type="molecule type" value="Genomic_DNA"/>
</dbReference>
<sequence>MFASLSSSMGILRDKSKITEMMILLSILKGNKKLKEIASDVGITIQGVSEYSKLLESSGFLKNGKITPAGMEFLYASLKDIGDFVHEANKIIGKIKITEAIAGEDIKEGDKVGLFMENGYIYTYRKESSSMGIASMDAKKGEDLGVKNLRGIMNINYGDIKVYVMPQISDGGSRKVNKEKIKELIKKENRKIGVCGVVAYITIKDIAKIDFEFAAVNSAINAAYRGISTILFVSHEMLPYTLKILEDSDVRYEVSSVMDIQ</sequence>
<proteinExistence type="predicted"/>
<dbReference type="SUPFAM" id="SSF46785">
    <property type="entry name" value="Winged helix' DNA-binding domain"/>
    <property type="match status" value="1"/>
</dbReference>
<reference evidence="2" key="1">
    <citation type="submission" date="2010-02" db="EMBL/GenBank/DDBJ databases">
        <title>Complete sequence of Aciduliprofundum boonei T469.</title>
        <authorList>
            <consortium name="US DOE Joint Genome Institute"/>
            <person name="Lucas S."/>
            <person name="Copeland A."/>
            <person name="Lapidus A."/>
            <person name="Cheng J.-F."/>
            <person name="Bruce D."/>
            <person name="Goodwin L."/>
            <person name="Pitluck S."/>
            <person name="Saunders E."/>
            <person name="Detter J.C."/>
            <person name="Han C."/>
            <person name="Tapia R."/>
            <person name="Land M."/>
            <person name="Hauser L."/>
            <person name="Kyrpides N."/>
            <person name="Mikhailova N."/>
            <person name="Flores G."/>
            <person name="Reysenbach A.-L."/>
            <person name="Woyke T."/>
        </authorList>
    </citation>
    <scope>NUCLEOTIDE SEQUENCE</scope>
    <source>
        <strain evidence="2">T469</strain>
    </source>
</reference>
<accession>D3TA37</accession>
<dbReference type="AlphaFoldDB" id="D3TA37"/>
<dbReference type="PANTHER" id="PTHR43704:SF2">
    <property type="entry name" value="HTH CRP-TYPE DOMAIN-CONTAINING PROTEIN"/>
    <property type="match status" value="1"/>
</dbReference>
<evidence type="ECO:0000313" key="3">
    <source>
        <dbReference type="Proteomes" id="UP000001400"/>
    </source>
</evidence>